<sequence length="218" mass="24538">MEVKFNVVGKERKELVKAIESIAGEKSKYLGMPSAAYKIGNFMVDKEGTVKCDDDFALERLIHNLIADGFIPKEEDIGERETTQGLTVALPKDKVDTYKLGKILENKGDLIKKALGIISLEIEEGEEKVSFPWFDEIDENHAMTYTKFIASLCKMSIDAKRINGSSKEVANEKYAFRCFLLRLGFIGEEYKADRKILLEKLSGSSAFRNGGHRDEISK</sequence>
<dbReference type="RefSeq" id="WP_269310748.1">
    <property type="nucleotide sequence ID" value="NZ_CP114052.1"/>
</dbReference>
<proteinExistence type="predicted"/>
<name>A0ABY7JQ58_9FIRM</name>
<accession>A0ABY7JQ58</accession>
<protein>
    <submittedName>
        <fullName evidence="1">Virulence protein</fullName>
    </submittedName>
</protein>
<dbReference type="EMBL" id="CP114052">
    <property type="protein sequence ID" value="WAW14087.1"/>
    <property type="molecule type" value="Genomic_DNA"/>
</dbReference>
<reference evidence="1" key="1">
    <citation type="submission" date="2022-12" db="EMBL/GenBank/DDBJ databases">
        <title>Peptostreptococcus.</title>
        <authorList>
            <person name="Lee S.H."/>
        </authorList>
    </citation>
    <scope>NUCLEOTIDE SEQUENCE</scope>
    <source>
        <strain evidence="1">CBA3647</strain>
    </source>
</reference>
<evidence type="ECO:0000313" key="2">
    <source>
        <dbReference type="Proteomes" id="UP001164187"/>
    </source>
</evidence>
<keyword evidence="2" id="KW-1185">Reference proteome</keyword>
<organism evidence="1 2">
    <name type="scientific">Peptostreptococcus equinus</name>
    <dbReference type="NCBI Taxonomy" id="3003601"/>
    <lineage>
        <taxon>Bacteria</taxon>
        <taxon>Bacillati</taxon>
        <taxon>Bacillota</taxon>
        <taxon>Clostridia</taxon>
        <taxon>Peptostreptococcales</taxon>
        <taxon>Peptostreptococcaceae</taxon>
        <taxon>Peptostreptococcus</taxon>
    </lineage>
</organism>
<gene>
    <name evidence="1" type="ORF">O0R46_05640</name>
</gene>
<evidence type="ECO:0000313" key="1">
    <source>
        <dbReference type="EMBL" id="WAW14087.1"/>
    </source>
</evidence>
<dbReference type="Proteomes" id="UP001164187">
    <property type="component" value="Chromosome"/>
</dbReference>